<feature type="chain" id="PRO_5018143569" evidence="2">
    <location>
        <begin position="23"/>
        <end position="1147"/>
    </location>
</feature>
<keyword evidence="6" id="KW-1185">Reference proteome</keyword>
<dbReference type="InterPro" id="IPR036691">
    <property type="entry name" value="Endo/exonu/phosph_ase_sf"/>
</dbReference>
<dbReference type="SUPFAM" id="SSF49299">
    <property type="entry name" value="PKD domain"/>
    <property type="match status" value="1"/>
</dbReference>
<dbReference type="SUPFAM" id="SSF56219">
    <property type="entry name" value="DNase I-like"/>
    <property type="match status" value="1"/>
</dbReference>
<dbReference type="RefSeq" id="WP_124874276.1">
    <property type="nucleotide sequence ID" value="NZ_CP034185.1"/>
</dbReference>
<sequence>MLKSAPAQPTTTWLTRSGLALALLSAALLSGCGSVQQPAGQAAVTVPAVTVPAVTGPTVTVPAPKPVASALGRVYEIHFQGVGGSKPSVSLQRLGAGLKTQALVDAPDSLPATLIGLDTFAVGGTRHVRAVYKLTNNTAQTIQHLSFVPINTDPDGSTTTPASAPTVGSTYFNNVTDFGGTAVPDALVSNLTPVTGKVFSAASGTVSTDPEATPYTAIAGTAGLHPAAPSGLIVNGVAGSGWRSVTSLAPGASTNITFAVDFPTNSPKTDPFSFSVVVTTADDQAPLDYTPVHEIQGSGPTSPKAGQTLTTQGVVTANFQDAGQLKGFFIQSPDADADTDAATSEGVFVYCPAACAVKVGDLVRVTGPVSEFNTVTQINPAPGGVTVVASGIALPAPITVTLPVSDWEPLEGMRVRVQGIVTENYKLGRGNTVKVADTRLTQFTQLSAPSVTGYAAHTADIAKRTISIDDASTAQNVATLFGRDNKPLSAANTLRTGDNADVVGVVHYGFDYSGQPDTYRIETTLADATFTGPVRPPAPTVSGNLTVASANVLNFWTTLGNNRGDNTIDDSNSGCTDGGTDAAGRGANNCTEYLRQLDKVVSNLAGLNADVTGLMEVENNAAEGKGGDALRDLVNALNAKMGAGTYAAVSNPNPGTDLIQVALIYKPSKVSLVGAALSDTDPVNDRYPLAQVFQAANGTQFAVVVNHMKSKGSGSGANADQNDGQGGSAARREQQVPRLLDLIQNQIVIGRGVQNVIAVGDFNAYDQETSLVNLRKGLDGVANTGDDLFNVFDSSVYSYQFDGQFGSLDHAFVTQSMKALLSGDSAKWHDNTDEPDILDYNLDFKSADQITNLYNDSAYRSSDHDPLKVGFNLPAIANPAPTVSLSGAATATTNTAYTLDLTSSGAQSATVAWGDGQTDSDVAITNNTLSLTHTYTTASTPTISVTVSRSSDAQTATASKSLTVAAPSTGGGSAVNHLVISQVYGGGGNTGAQYTNDFVELFNPTNASITLTGYKVEYFSGAASAGSGGSVTLNGSLGAGKYFLIQGAAGAASPAPLPTPDETAFGANISASTGRIDLTLNSSLVDRVGFGAGVGVQSEGSAAPAPANTKSVQRKAAGCTDTDNNSADFTADAPAPRNSASPATTCP</sequence>
<accession>A0A3G8YS05</accession>
<dbReference type="GO" id="GO:0004519">
    <property type="term" value="F:endonuclease activity"/>
    <property type="evidence" value="ECO:0007669"/>
    <property type="project" value="UniProtKB-KW"/>
</dbReference>
<dbReference type="PROSITE" id="PS51257">
    <property type="entry name" value="PROKAR_LIPOPROTEIN"/>
    <property type="match status" value="1"/>
</dbReference>
<feature type="region of interest" description="Disordered" evidence="1">
    <location>
        <begin position="712"/>
        <end position="731"/>
    </location>
</feature>
<proteinExistence type="predicted"/>
<keyword evidence="5" id="KW-0255">Endonuclease</keyword>
<dbReference type="InterPro" id="IPR000601">
    <property type="entry name" value="PKD_dom"/>
</dbReference>
<feature type="domain" description="PKD" evidence="3">
    <location>
        <begin position="880"/>
        <end position="969"/>
    </location>
</feature>
<dbReference type="PROSITE" id="PS51841">
    <property type="entry name" value="LTD"/>
    <property type="match status" value="1"/>
</dbReference>
<dbReference type="InterPro" id="IPR035986">
    <property type="entry name" value="PKD_dom_sf"/>
</dbReference>
<dbReference type="Pfam" id="PF19580">
    <property type="entry name" value="Exo_endo_phos_3"/>
    <property type="match status" value="1"/>
</dbReference>
<dbReference type="InterPro" id="IPR005135">
    <property type="entry name" value="Endo/exonuclease/phosphatase"/>
</dbReference>
<dbReference type="InterPro" id="IPR047971">
    <property type="entry name" value="ExeM-like"/>
</dbReference>
<dbReference type="PANTHER" id="PTHR42834">
    <property type="entry name" value="ENDONUCLEASE/EXONUCLEASE/PHOSPHATASE FAMILY PROTEIN (AFU_ORTHOLOGUE AFUA_3G09210)"/>
    <property type="match status" value="1"/>
</dbReference>
<name>A0A3G8YS05_9DEIO</name>
<evidence type="ECO:0000259" key="4">
    <source>
        <dbReference type="PROSITE" id="PS51841"/>
    </source>
</evidence>
<dbReference type="CDD" id="cd04486">
    <property type="entry name" value="YhcR_OBF_like"/>
    <property type="match status" value="1"/>
</dbReference>
<dbReference type="OrthoDB" id="9801679at2"/>
<evidence type="ECO:0000313" key="5">
    <source>
        <dbReference type="EMBL" id="AZI44541.1"/>
    </source>
</evidence>
<protein>
    <submittedName>
        <fullName evidence="5">ExeM/NucH family extracellular endonuclease</fullName>
    </submittedName>
</protein>
<dbReference type="NCBIfam" id="NF033681">
    <property type="entry name" value="ExeM_NucH_DNase"/>
    <property type="match status" value="1"/>
</dbReference>
<dbReference type="Gene3D" id="2.60.40.10">
    <property type="entry name" value="Immunoglobulins"/>
    <property type="match status" value="1"/>
</dbReference>
<dbReference type="KEGG" id="dph:EHF33_16650"/>
<keyword evidence="5" id="KW-0378">Hydrolase</keyword>
<keyword evidence="5" id="KW-0540">Nuclease</keyword>
<evidence type="ECO:0000259" key="3">
    <source>
        <dbReference type="PROSITE" id="PS50093"/>
    </source>
</evidence>
<dbReference type="Gene3D" id="3.60.10.10">
    <property type="entry name" value="Endonuclease/exonuclease/phosphatase"/>
    <property type="match status" value="1"/>
</dbReference>
<dbReference type="EMBL" id="CP034185">
    <property type="protein sequence ID" value="AZI44541.1"/>
    <property type="molecule type" value="Genomic_DNA"/>
</dbReference>
<keyword evidence="5" id="KW-0614">Plasmid</keyword>
<feature type="domain" description="LTD" evidence="4">
    <location>
        <begin position="960"/>
        <end position="1092"/>
    </location>
</feature>
<dbReference type="AlphaFoldDB" id="A0A3G8YS05"/>
<evidence type="ECO:0000256" key="2">
    <source>
        <dbReference type="SAM" id="SignalP"/>
    </source>
</evidence>
<dbReference type="InterPro" id="IPR001322">
    <property type="entry name" value="Lamin_tail_dom"/>
</dbReference>
<dbReference type="Proteomes" id="UP000276417">
    <property type="component" value="Plasmid unnamed1"/>
</dbReference>
<keyword evidence="2" id="KW-0732">Signal</keyword>
<feature type="region of interest" description="Disordered" evidence="1">
    <location>
        <begin position="1097"/>
        <end position="1147"/>
    </location>
</feature>
<evidence type="ECO:0000313" key="6">
    <source>
        <dbReference type="Proteomes" id="UP000276417"/>
    </source>
</evidence>
<gene>
    <name evidence="5" type="ORF">EHF33_16650</name>
</gene>
<geneLocation type="plasmid" evidence="5 6">
    <name>unnamed1</name>
</geneLocation>
<dbReference type="CDD" id="cd10283">
    <property type="entry name" value="MnuA_DNase1-like"/>
    <property type="match status" value="1"/>
</dbReference>
<dbReference type="Pfam" id="PF00932">
    <property type="entry name" value="LTD"/>
    <property type="match status" value="1"/>
</dbReference>
<reference evidence="5 6" key="1">
    <citation type="submission" date="2018-11" db="EMBL/GenBank/DDBJ databases">
        <title>Deinococcus shelandsis sp. nov., isolated from South Shetland Islands soil of Antarctica.</title>
        <authorList>
            <person name="Tian J."/>
        </authorList>
    </citation>
    <scope>NUCLEOTIDE SEQUENCE [LARGE SCALE GENOMIC DNA]</scope>
    <source>
        <strain evidence="5 6">S14-83T</strain>
        <plasmid evidence="5 6">unnamed1</plasmid>
    </source>
</reference>
<feature type="compositionally biased region" description="Polar residues" evidence="1">
    <location>
        <begin position="1138"/>
        <end position="1147"/>
    </location>
</feature>
<dbReference type="PANTHER" id="PTHR42834:SF1">
    <property type="entry name" value="ENDONUCLEASE_EXONUCLEASE_PHOSPHATASE FAMILY PROTEIN (AFU_ORTHOLOGUE AFUA_3G09210)"/>
    <property type="match status" value="1"/>
</dbReference>
<dbReference type="PROSITE" id="PS50093">
    <property type="entry name" value="PKD"/>
    <property type="match status" value="1"/>
</dbReference>
<organism evidence="5 6">
    <name type="scientific">Deinococcus psychrotolerans</name>
    <dbReference type="NCBI Taxonomy" id="2489213"/>
    <lineage>
        <taxon>Bacteria</taxon>
        <taxon>Thermotogati</taxon>
        <taxon>Deinococcota</taxon>
        <taxon>Deinococci</taxon>
        <taxon>Deinococcales</taxon>
        <taxon>Deinococcaceae</taxon>
        <taxon>Deinococcus</taxon>
    </lineage>
</organism>
<feature type="signal peptide" evidence="2">
    <location>
        <begin position="1"/>
        <end position="22"/>
    </location>
</feature>
<evidence type="ECO:0000256" key="1">
    <source>
        <dbReference type="SAM" id="MobiDB-lite"/>
    </source>
</evidence>
<dbReference type="InterPro" id="IPR013783">
    <property type="entry name" value="Ig-like_fold"/>
</dbReference>